<dbReference type="PANTHER" id="PTHR47191">
    <property type="entry name" value="OS05G0170800 PROTEIN"/>
    <property type="match status" value="1"/>
</dbReference>
<dbReference type="InterPro" id="IPR007474">
    <property type="entry name" value="ApaG_domain"/>
</dbReference>
<dbReference type="STRING" id="1192759.GCA_000277525_01847"/>
<feature type="domain" description="ApaG" evidence="3">
    <location>
        <begin position="20"/>
        <end position="144"/>
    </location>
</feature>
<gene>
    <name evidence="2" type="primary">apaG</name>
    <name evidence="4" type="ORF">MBESOW_P2672</name>
</gene>
<sequence length="144" mass="15731">MTGGIGQAHLSIMNALFPFHATTRDVTVHVAVSFLPEQSEPDRGRWFWAYHIRIENHGDLPVQLLSRHWIITDGRGVQHRVDGDGVVGEQPVVQPGKSYDYVSGCPLNTPTGSMQGNYQMIGVGGETFEVAIPHFALIAPAVAE</sequence>
<dbReference type="Proteomes" id="UP000290975">
    <property type="component" value="Unassembled WGS sequence"/>
</dbReference>
<protein>
    <recommendedName>
        <fullName evidence="1 2">Protein ApaG</fullName>
    </recommendedName>
</protein>
<dbReference type="Pfam" id="PF04379">
    <property type="entry name" value="DUF525"/>
    <property type="match status" value="1"/>
</dbReference>
<dbReference type="Gene3D" id="2.60.40.1470">
    <property type="entry name" value="ApaG domain"/>
    <property type="match status" value="1"/>
</dbReference>
<evidence type="ECO:0000313" key="4">
    <source>
        <dbReference type="EMBL" id="GBH31416.1"/>
    </source>
</evidence>
<evidence type="ECO:0000256" key="2">
    <source>
        <dbReference type="HAMAP-Rule" id="MF_00791"/>
    </source>
</evidence>
<dbReference type="PANTHER" id="PTHR47191:SF2">
    <property type="entry name" value="OS05G0170800 PROTEIN"/>
    <property type="match status" value="1"/>
</dbReference>
<proteinExistence type="inferred from homology"/>
<name>A0A401J442_SPHXE</name>
<dbReference type="InterPro" id="IPR023065">
    <property type="entry name" value="Uncharacterised_ApaG"/>
</dbReference>
<evidence type="ECO:0000313" key="5">
    <source>
        <dbReference type="Proteomes" id="UP000290975"/>
    </source>
</evidence>
<dbReference type="HAMAP" id="MF_00791">
    <property type="entry name" value="ApaG"/>
    <property type="match status" value="1"/>
</dbReference>
<accession>A0A401J442</accession>
<dbReference type="SUPFAM" id="SSF110069">
    <property type="entry name" value="ApaG-like"/>
    <property type="match status" value="1"/>
</dbReference>
<dbReference type="InterPro" id="IPR036767">
    <property type="entry name" value="ApaG_sf"/>
</dbReference>
<keyword evidence="5" id="KW-1185">Reference proteome</keyword>
<dbReference type="EMBL" id="BBQY01000016">
    <property type="protein sequence ID" value="GBH31416.1"/>
    <property type="molecule type" value="Genomic_DNA"/>
</dbReference>
<dbReference type="PROSITE" id="PS51087">
    <property type="entry name" value="APAG"/>
    <property type="match status" value="1"/>
</dbReference>
<comment type="caution">
    <text evidence="4">The sequence shown here is derived from an EMBL/GenBank/DDBJ whole genome shotgun (WGS) entry which is preliminary data.</text>
</comment>
<organism evidence="4 5">
    <name type="scientific">Sphingobium xenophagum</name>
    <dbReference type="NCBI Taxonomy" id="121428"/>
    <lineage>
        <taxon>Bacteria</taxon>
        <taxon>Pseudomonadati</taxon>
        <taxon>Pseudomonadota</taxon>
        <taxon>Alphaproteobacteria</taxon>
        <taxon>Sphingomonadales</taxon>
        <taxon>Sphingomonadaceae</taxon>
        <taxon>Sphingobium</taxon>
    </lineage>
</organism>
<dbReference type="InterPro" id="IPR050718">
    <property type="entry name" value="ApaG-like"/>
</dbReference>
<dbReference type="AlphaFoldDB" id="A0A401J442"/>
<dbReference type="NCBIfam" id="NF003967">
    <property type="entry name" value="PRK05461.1"/>
    <property type="match status" value="1"/>
</dbReference>
<evidence type="ECO:0000256" key="1">
    <source>
        <dbReference type="ARBA" id="ARBA00017693"/>
    </source>
</evidence>
<reference evidence="4 5" key="1">
    <citation type="submission" date="2014-12" db="EMBL/GenBank/DDBJ databases">
        <title>Whole genome sequencing of Sphingobium xenophagum OW59.</title>
        <authorList>
            <person name="Ohta Y."/>
            <person name="Nishi S."/>
            <person name="Hatada Y."/>
        </authorList>
    </citation>
    <scope>NUCLEOTIDE SEQUENCE [LARGE SCALE GENOMIC DNA]</scope>
    <source>
        <strain evidence="4 5">OW59</strain>
    </source>
</reference>
<evidence type="ECO:0000259" key="3">
    <source>
        <dbReference type="PROSITE" id="PS51087"/>
    </source>
</evidence>